<dbReference type="Pfam" id="PF07929">
    <property type="entry name" value="PRiA4_ORF3"/>
    <property type="match status" value="1"/>
</dbReference>
<protein>
    <recommendedName>
        <fullName evidence="1">Plasmid pRiA4b Orf3-like domain-containing protein</fullName>
    </recommendedName>
</protein>
<dbReference type="RefSeq" id="WP_395437550.1">
    <property type="nucleotide sequence ID" value="NZ_JBAWKC010000001.1"/>
</dbReference>
<evidence type="ECO:0000259" key="1">
    <source>
        <dbReference type="Pfam" id="PF07929"/>
    </source>
</evidence>
<feature type="domain" description="Plasmid pRiA4b Orf3-like" evidence="1">
    <location>
        <begin position="2"/>
        <end position="132"/>
    </location>
</feature>
<organism evidence="2 3">
    <name type="scientific">Gaetbulibacter aquiaggeris</name>
    <dbReference type="NCBI Taxonomy" id="1735373"/>
    <lineage>
        <taxon>Bacteria</taxon>
        <taxon>Pseudomonadati</taxon>
        <taxon>Bacteroidota</taxon>
        <taxon>Flavobacteriia</taxon>
        <taxon>Flavobacteriales</taxon>
        <taxon>Flavobacteriaceae</taxon>
        <taxon>Gaetbulibacter</taxon>
    </lineage>
</organism>
<proteinExistence type="predicted"/>
<reference evidence="2 3" key="1">
    <citation type="submission" date="2024-02" db="EMBL/GenBank/DDBJ databases">
        <title>A Gaetbulibacter species isolated from tidal flats and genomic insights of their niches.</title>
        <authorList>
            <person name="Ye Y."/>
        </authorList>
    </citation>
    <scope>NUCLEOTIDE SEQUENCE [LARGE SCALE GENOMIC DNA]</scope>
    <source>
        <strain evidence="2 3">KEM-8</strain>
    </source>
</reference>
<evidence type="ECO:0000313" key="2">
    <source>
        <dbReference type="EMBL" id="MFH6768314.1"/>
    </source>
</evidence>
<dbReference type="InterPro" id="IPR012912">
    <property type="entry name" value="Plasmid_pRiA4b_Orf3-like"/>
</dbReference>
<dbReference type="EMBL" id="JBAWKC010000001">
    <property type="protein sequence ID" value="MFH6768314.1"/>
    <property type="molecule type" value="Genomic_DNA"/>
</dbReference>
<sequence>MIYRFRVILDNDTDEDVFRDLEIKESDTLEDLHNVITQSFGFDGTEMASFYVSDAMWNQGQEISLFDLSEDASAQLMSDTVINSIVYEMQPKLIYVYDFFNLWTFYVELAEIVEEMEGASYPNLLFSKGQIPEVAPEKFFESEDLEDFNEFDNDLDIDDYENLDFDENWN</sequence>
<comment type="caution">
    <text evidence="2">The sequence shown here is derived from an EMBL/GenBank/DDBJ whole genome shotgun (WGS) entry which is preliminary data.</text>
</comment>
<dbReference type="InterPro" id="IPR024047">
    <property type="entry name" value="MM3350-like_sf"/>
</dbReference>
<evidence type="ECO:0000313" key="3">
    <source>
        <dbReference type="Proteomes" id="UP001610104"/>
    </source>
</evidence>
<name>A0ABW7MNW5_9FLAO</name>
<keyword evidence="3" id="KW-1185">Reference proteome</keyword>
<dbReference type="Proteomes" id="UP001610104">
    <property type="component" value="Unassembled WGS sequence"/>
</dbReference>
<gene>
    <name evidence="2" type="ORF">V8G56_06170</name>
</gene>
<dbReference type="Gene3D" id="3.10.290.30">
    <property type="entry name" value="MM3350-like"/>
    <property type="match status" value="1"/>
</dbReference>
<dbReference type="SUPFAM" id="SSF159941">
    <property type="entry name" value="MM3350-like"/>
    <property type="match status" value="1"/>
</dbReference>
<accession>A0ABW7MNW5</accession>